<feature type="region of interest" description="Disordered" evidence="1">
    <location>
        <begin position="193"/>
        <end position="250"/>
    </location>
</feature>
<dbReference type="EMBL" id="AZBU02000011">
    <property type="protein sequence ID" value="TKR61545.1"/>
    <property type="molecule type" value="Genomic_DNA"/>
</dbReference>
<sequence>MLGISEFLRDYSKDPKYRLAWQVASRRAETRLNLEATEKEDVNFAAVDVADLTKNISDLVSGRDLRGVVAERVDQEDVFRVSAELSSRLYLGIIYVISKQVDNFSTRAYNLYWESRSLSRENFEILGHQRKVALMASANKDPAFRSVLILKIEKVLSDDEGGASDAESSDDEAKVDDSKVDEDLAEVLQRAAKLAETPRRQSTRKSLRQKLLDTSQIVEDDGKTKNASPGSNQLSSPKFMDPEPVTSQVNQGQNLMQMVLDRVDIDERVDAAEVKRRRRLNRNKKDEEMEVQENVDFPPPEADLLPCLSSVRGSKDQVALMGDIPDINPIDLAISAMDQASREAGDLNVEGGEQIVIEDIEAPVKRRKKRQTKITMFMTSPAYAGLLEDPNISAFSEEIQPKRRRKSRRVNSLNESELSVGSRNNREIDLRSRNPLNGSDPIEVARERGLRLSPVSEIFGNSNLLQSLGASALQRYSEELPGCETVVFRDFSRTNGETTFASIVESCVNRHSAMDKFMGLMRLARAKVLEVRQKSYMGAINIGAGAQIETMEHRLS</sequence>
<comment type="caution">
    <text evidence="2">The sequence shown here is derived from an EMBL/GenBank/DDBJ whole genome shotgun (WGS) entry which is preliminary data.</text>
</comment>
<gene>
    <name evidence="2" type="ORF">L596_028641</name>
</gene>
<accession>A0A4V5ZXX9</accession>
<reference evidence="2 3" key="2">
    <citation type="journal article" date="2019" name="G3 (Bethesda)">
        <title>Hybrid Assembly of the Genome of the Entomopathogenic Nematode Steinernema carpocapsae Identifies the X-Chromosome.</title>
        <authorList>
            <person name="Serra L."/>
            <person name="Macchietto M."/>
            <person name="Macias-Munoz A."/>
            <person name="McGill C.J."/>
            <person name="Rodriguez I.M."/>
            <person name="Rodriguez B."/>
            <person name="Murad R."/>
            <person name="Mortazavi A."/>
        </authorList>
    </citation>
    <scope>NUCLEOTIDE SEQUENCE [LARGE SCALE GENOMIC DNA]</scope>
    <source>
        <strain evidence="2 3">ALL</strain>
    </source>
</reference>
<dbReference type="OrthoDB" id="10595008at2759"/>
<evidence type="ECO:0000313" key="3">
    <source>
        <dbReference type="Proteomes" id="UP000298663"/>
    </source>
</evidence>
<proteinExistence type="predicted"/>
<protein>
    <submittedName>
        <fullName evidence="2">Uncharacterized protein</fullName>
    </submittedName>
</protein>
<dbReference type="Proteomes" id="UP000298663">
    <property type="component" value="Unassembled WGS sequence"/>
</dbReference>
<feature type="region of interest" description="Disordered" evidence="1">
    <location>
        <begin position="160"/>
        <end position="179"/>
    </location>
</feature>
<keyword evidence="3" id="KW-1185">Reference proteome</keyword>
<feature type="region of interest" description="Disordered" evidence="1">
    <location>
        <begin position="399"/>
        <end position="423"/>
    </location>
</feature>
<dbReference type="AlphaFoldDB" id="A0A4V5ZXX9"/>
<feature type="compositionally biased region" description="Acidic residues" evidence="1">
    <location>
        <begin position="160"/>
        <end position="170"/>
    </location>
</feature>
<organism evidence="2 3">
    <name type="scientific">Steinernema carpocapsae</name>
    <name type="common">Entomopathogenic nematode</name>
    <dbReference type="NCBI Taxonomy" id="34508"/>
    <lineage>
        <taxon>Eukaryota</taxon>
        <taxon>Metazoa</taxon>
        <taxon>Ecdysozoa</taxon>
        <taxon>Nematoda</taxon>
        <taxon>Chromadorea</taxon>
        <taxon>Rhabditida</taxon>
        <taxon>Tylenchina</taxon>
        <taxon>Panagrolaimomorpha</taxon>
        <taxon>Strongyloidoidea</taxon>
        <taxon>Steinernematidae</taxon>
        <taxon>Steinernema</taxon>
    </lineage>
</organism>
<feature type="compositionally biased region" description="Polar residues" evidence="1">
    <location>
        <begin position="225"/>
        <end position="236"/>
    </location>
</feature>
<evidence type="ECO:0000256" key="1">
    <source>
        <dbReference type="SAM" id="MobiDB-lite"/>
    </source>
</evidence>
<reference evidence="2 3" key="1">
    <citation type="journal article" date="2015" name="Genome Biol.">
        <title>Comparative genomics of Steinernema reveals deeply conserved gene regulatory networks.</title>
        <authorList>
            <person name="Dillman A.R."/>
            <person name="Macchietto M."/>
            <person name="Porter C.F."/>
            <person name="Rogers A."/>
            <person name="Williams B."/>
            <person name="Antoshechkin I."/>
            <person name="Lee M.M."/>
            <person name="Goodwin Z."/>
            <person name="Lu X."/>
            <person name="Lewis E.E."/>
            <person name="Goodrich-Blair H."/>
            <person name="Stock S.P."/>
            <person name="Adams B.J."/>
            <person name="Sternberg P.W."/>
            <person name="Mortazavi A."/>
        </authorList>
    </citation>
    <scope>NUCLEOTIDE SEQUENCE [LARGE SCALE GENOMIC DNA]</scope>
    <source>
        <strain evidence="2 3">ALL</strain>
    </source>
</reference>
<evidence type="ECO:0000313" key="2">
    <source>
        <dbReference type="EMBL" id="TKR61545.1"/>
    </source>
</evidence>
<feature type="compositionally biased region" description="Polar residues" evidence="1">
    <location>
        <begin position="410"/>
        <end position="423"/>
    </location>
</feature>
<name>A0A4V5ZXX9_STECR</name>